<dbReference type="InterPro" id="IPR002575">
    <property type="entry name" value="Aminoglycoside_PTrfase"/>
</dbReference>
<keyword evidence="4" id="KW-1185">Reference proteome</keyword>
<dbReference type="Gene3D" id="3.90.1200.10">
    <property type="match status" value="1"/>
</dbReference>
<dbReference type="PANTHER" id="PTHR21310:SF57">
    <property type="entry name" value="BLR2944 PROTEIN"/>
    <property type="match status" value="1"/>
</dbReference>
<dbReference type="RefSeq" id="WP_272738480.1">
    <property type="nucleotide sequence ID" value="NZ_CP116942.1"/>
</dbReference>
<dbReference type="EMBL" id="CP116942">
    <property type="protein sequence ID" value="WCO68966.1"/>
    <property type="molecule type" value="Genomic_DNA"/>
</dbReference>
<feature type="region of interest" description="Disordered" evidence="1">
    <location>
        <begin position="332"/>
        <end position="391"/>
    </location>
</feature>
<feature type="compositionally biased region" description="Polar residues" evidence="1">
    <location>
        <begin position="358"/>
        <end position="373"/>
    </location>
</feature>
<evidence type="ECO:0000313" key="4">
    <source>
        <dbReference type="Proteomes" id="UP001216390"/>
    </source>
</evidence>
<dbReference type="CDD" id="cd05154">
    <property type="entry name" value="ACAD10_11_N-like"/>
    <property type="match status" value="1"/>
</dbReference>
<organism evidence="3 4">
    <name type="scientific">Iamia majanohamensis</name>
    <dbReference type="NCBI Taxonomy" id="467976"/>
    <lineage>
        <taxon>Bacteria</taxon>
        <taxon>Bacillati</taxon>
        <taxon>Actinomycetota</taxon>
        <taxon>Acidimicrobiia</taxon>
        <taxon>Acidimicrobiales</taxon>
        <taxon>Iamiaceae</taxon>
        <taxon>Iamia</taxon>
    </lineage>
</organism>
<evidence type="ECO:0000313" key="3">
    <source>
        <dbReference type="EMBL" id="WCO68966.1"/>
    </source>
</evidence>
<dbReference type="SUPFAM" id="SSF56112">
    <property type="entry name" value="Protein kinase-like (PK-like)"/>
    <property type="match status" value="1"/>
</dbReference>
<reference evidence="3" key="1">
    <citation type="submission" date="2023-01" db="EMBL/GenBank/DDBJ databases">
        <title>The diversity of Class Acidimicrobiia in South China Sea sediment environments and the proposal of Iamia marina sp. nov., a novel species of the genus Iamia.</title>
        <authorList>
            <person name="He Y."/>
            <person name="Tian X."/>
        </authorList>
    </citation>
    <scope>NUCLEOTIDE SEQUENCE</scope>
    <source>
        <strain evidence="3">DSM 19957</strain>
    </source>
</reference>
<dbReference type="AlphaFoldDB" id="A0AAE9YJ14"/>
<dbReference type="InterPro" id="IPR011009">
    <property type="entry name" value="Kinase-like_dom_sf"/>
</dbReference>
<dbReference type="Pfam" id="PF01636">
    <property type="entry name" value="APH"/>
    <property type="match status" value="1"/>
</dbReference>
<dbReference type="InterPro" id="IPR041726">
    <property type="entry name" value="ACAD10_11_N"/>
</dbReference>
<evidence type="ECO:0000256" key="1">
    <source>
        <dbReference type="SAM" id="MobiDB-lite"/>
    </source>
</evidence>
<dbReference type="Proteomes" id="UP001216390">
    <property type="component" value="Chromosome"/>
</dbReference>
<dbReference type="KEGG" id="ima:PO878_09540"/>
<proteinExistence type="predicted"/>
<accession>A0AAE9YJ14</accession>
<evidence type="ECO:0000259" key="2">
    <source>
        <dbReference type="Pfam" id="PF01636"/>
    </source>
</evidence>
<dbReference type="InterPro" id="IPR051678">
    <property type="entry name" value="AGP_Transferase"/>
</dbReference>
<dbReference type="Gene3D" id="3.30.200.20">
    <property type="entry name" value="Phosphorylase Kinase, domain 1"/>
    <property type="match status" value="1"/>
</dbReference>
<feature type="compositionally biased region" description="Pro residues" evidence="1">
    <location>
        <begin position="333"/>
        <end position="344"/>
    </location>
</feature>
<name>A0AAE9YJ14_9ACTN</name>
<sequence>MADHRDRTEALARALTPPLREALGDAGVEVSDLRRLSGGASRETWSFTAVGPSAGPRRLVLQRLRPGGVGTGPSMAVEDRLLAAAEAAGVPVPPVVVDAPAAEGAGLGQARVSAHVDGEALGPRIVRAERTDEGRRALGRRLGSALAGIHAIDPEVVADLDVVDPLGRVRDGLDLLGEQRPALELGLRRLEATRPEPGPVGVVHGDYRVGNLLVDGDELTAVLDWELAHRGDPAEDLGWLCGRAWRFGGDREAGGVADLDDVLAGYVEAGGRPTSPEVVRWWTAAGTLLWGLICAVQARRHLDGHVRSVELATIGRRVCEAEHDLLELVLDPLPRPPRATPPTPRPRRTCTAGRPRPSWSTPSAATWPTTWGPRSTARPASTPGSPPTPSR</sequence>
<protein>
    <submittedName>
        <fullName evidence="3">Phosphotransferase family protein</fullName>
    </submittedName>
</protein>
<dbReference type="PANTHER" id="PTHR21310">
    <property type="entry name" value="AMINOGLYCOSIDE PHOSPHOTRANSFERASE-RELATED-RELATED"/>
    <property type="match status" value="1"/>
</dbReference>
<feature type="domain" description="Aminoglycoside phosphotransferase" evidence="2">
    <location>
        <begin position="32"/>
        <end position="267"/>
    </location>
</feature>
<gene>
    <name evidence="3" type="ORF">PO878_09540</name>
</gene>